<sequence length="299" mass="35404">MKCKRDLYYVLGKLLISFSDFFKFIPDEKYLSIVYRGYTGNILDLNNPKGFNEKLQWLKINDRDEKYTQLVDKFEVKNKVSKLLGFNHIIPTLGIWNSVDEIDFDLLPNQFVLKTTHDSGGIVLCRNKENFDINKTKKILRKSLRTNFYYKGREFPYKNVKPRIIAEKYMEDDAQNSLVDYKFYCFNGEPKFLYVSEGLENHATAKISFLNLDWTFAPYYRNDYKTFSKLPKKPRNFDQMIEFAKILSRGFKFVRVDLYEIKGIVYFSELTFTPASGWMAFQNIDQDLAMGKLLDLKKE</sequence>
<dbReference type="EMBL" id="KT163364">
    <property type="protein sequence ID" value="AOP03563.1"/>
    <property type="molecule type" value="Genomic_DNA"/>
</dbReference>
<dbReference type="AlphaFoldDB" id="A0A1C9IGC1"/>
<gene>
    <name evidence="1" type="primary">cpsL</name>
    <name evidence="1" type="ORF">YS178-orf12</name>
</gene>
<evidence type="ECO:0000313" key="1">
    <source>
        <dbReference type="EMBL" id="AOP03563.1"/>
    </source>
</evidence>
<name>A0A1C9IGC1_STRSU</name>
<keyword evidence="1" id="KW-0808">Transferase</keyword>
<proteinExistence type="predicted"/>
<accession>A0A1C9IGC1</accession>
<dbReference type="InterPro" id="IPR029465">
    <property type="entry name" value="ATPgrasp_TupA"/>
</dbReference>
<organism evidence="1">
    <name type="scientific">Streptococcus suis</name>
    <dbReference type="NCBI Taxonomy" id="1307"/>
    <lineage>
        <taxon>Bacteria</taxon>
        <taxon>Bacillati</taxon>
        <taxon>Bacillota</taxon>
        <taxon>Bacilli</taxon>
        <taxon>Lactobacillales</taxon>
        <taxon>Streptococcaceae</taxon>
        <taxon>Streptococcus</taxon>
    </lineage>
</organism>
<dbReference type="GO" id="GO:0016740">
    <property type="term" value="F:transferase activity"/>
    <property type="evidence" value="ECO:0007669"/>
    <property type="project" value="UniProtKB-KW"/>
</dbReference>
<reference evidence="1" key="1">
    <citation type="journal article" date="2016" name="Appl. Environ. Microbiol.">
        <title>Novel capsular polysaccharide Loci and new diagnostic tools for high-throughput capsular gene typing in Streptococcus suis.</title>
        <authorList>
            <person name="Zheng H."/>
            <person name="Bai X."/>
            <person name="Xu J."/>
        </authorList>
    </citation>
    <scope>NUCLEOTIDE SEQUENCE</scope>
    <source>
        <strain evidence="1">YS178</strain>
    </source>
</reference>
<dbReference type="Pfam" id="PF14305">
    <property type="entry name" value="ATPgrasp_TupA"/>
    <property type="match status" value="1"/>
</dbReference>
<protein>
    <submittedName>
        <fullName evidence="1">Glycosyltransferase</fullName>
    </submittedName>
</protein>